<name>A0AAV9EL84_ACOCL</name>
<keyword evidence="2" id="KW-1185">Reference proteome</keyword>
<dbReference type="AlphaFoldDB" id="A0AAV9EL84"/>
<dbReference type="Proteomes" id="UP001180020">
    <property type="component" value="Unassembled WGS sequence"/>
</dbReference>
<comment type="caution">
    <text evidence="1">The sequence shown here is derived from an EMBL/GenBank/DDBJ whole genome shotgun (WGS) entry which is preliminary data.</text>
</comment>
<proteinExistence type="predicted"/>
<accession>A0AAV9EL84</accession>
<dbReference type="EMBL" id="JAUJYO010000006">
    <property type="protein sequence ID" value="KAK1314231.1"/>
    <property type="molecule type" value="Genomic_DNA"/>
</dbReference>
<protein>
    <submittedName>
        <fullName evidence="1">Uncharacterized protein</fullName>
    </submittedName>
</protein>
<evidence type="ECO:0000313" key="2">
    <source>
        <dbReference type="Proteomes" id="UP001180020"/>
    </source>
</evidence>
<reference evidence="1" key="2">
    <citation type="submission" date="2023-06" db="EMBL/GenBank/DDBJ databases">
        <authorList>
            <person name="Ma L."/>
            <person name="Liu K.-W."/>
            <person name="Li Z."/>
            <person name="Hsiao Y.-Y."/>
            <person name="Qi Y."/>
            <person name="Fu T."/>
            <person name="Tang G."/>
            <person name="Zhang D."/>
            <person name="Sun W.-H."/>
            <person name="Liu D.-K."/>
            <person name="Li Y."/>
            <person name="Chen G.-Z."/>
            <person name="Liu X.-D."/>
            <person name="Liao X.-Y."/>
            <person name="Jiang Y.-T."/>
            <person name="Yu X."/>
            <person name="Hao Y."/>
            <person name="Huang J."/>
            <person name="Zhao X.-W."/>
            <person name="Ke S."/>
            <person name="Chen Y.-Y."/>
            <person name="Wu W.-L."/>
            <person name="Hsu J.-L."/>
            <person name="Lin Y.-F."/>
            <person name="Huang M.-D."/>
            <person name="Li C.-Y."/>
            <person name="Huang L."/>
            <person name="Wang Z.-W."/>
            <person name="Zhao X."/>
            <person name="Zhong W.-Y."/>
            <person name="Peng D.-H."/>
            <person name="Ahmad S."/>
            <person name="Lan S."/>
            <person name="Zhang J.-S."/>
            <person name="Tsai W.-C."/>
            <person name="Van De Peer Y."/>
            <person name="Liu Z.-J."/>
        </authorList>
    </citation>
    <scope>NUCLEOTIDE SEQUENCE</scope>
    <source>
        <strain evidence="1">CP</strain>
        <tissue evidence="1">Leaves</tissue>
    </source>
</reference>
<reference evidence="1" key="1">
    <citation type="journal article" date="2023" name="Nat. Commun.">
        <title>Diploid and tetraploid genomes of Acorus and the evolution of monocots.</title>
        <authorList>
            <person name="Ma L."/>
            <person name="Liu K.W."/>
            <person name="Li Z."/>
            <person name="Hsiao Y.Y."/>
            <person name="Qi Y."/>
            <person name="Fu T."/>
            <person name="Tang G.D."/>
            <person name="Zhang D."/>
            <person name="Sun W.H."/>
            <person name="Liu D.K."/>
            <person name="Li Y."/>
            <person name="Chen G.Z."/>
            <person name="Liu X.D."/>
            <person name="Liao X.Y."/>
            <person name="Jiang Y.T."/>
            <person name="Yu X."/>
            <person name="Hao Y."/>
            <person name="Huang J."/>
            <person name="Zhao X.W."/>
            <person name="Ke S."/>
            <person name="Chen Y.Y."/>
            <person name="Wu W.L."/>
            <person name="Hsu J.L."/>
            <person name="Lin Y.F."/>
            <person name="Huang M.D."/>
            <person name="Li C.Y."/>
            <person name="Huang L."/>
            <person name="Wang Z.W."/>
            <person name="Zhao X."/>
            <person name="Zhong W.Y."/>
            <person name="Peng D.H."/>
            <person name="Ahmad S."/>
            <person name="Lan S."/>
            <person name="Zhang J.S."/>
            <person name="Tsai W.C."/>
            <person name="Van de Peer Y."/>
            <person name="Liu Z.J."/>
        </authorList>
    </citation>
    <scope>NUCLEOTIDE SEQUENCE</scope>
    <source>
        <strain evidence="1">CP</strain>
    </source>
</reference>
<evidence type="ECO:0000313" key="1">
    <source>
        <dbReference type="EMBL" id="KAK1314231.1"/>
    </source>
</evidence>
<sequence>MLVGRFMGLQTSFQTVEELWAAGKAMKRANDNSMAAVVSQSVVLAGAWTIWKTRNEAVFKGTMVYQENMWDMFRECMLDWGRHIARAGEVQFCEGAMRITARAIGVNM</sequence>
<gene>
    <name evidence="1" type="ORF">QJS10_CPA06g00508</name>
</gene>
<organism evidence="1 2">
    <name type="scientific">Acorus calamus</name>
    <name type="common">Sweet flag</name>
    <dbReference type="NCBI Taxonomy" id="4465"/>
    <lineage>
        <taxon>Eukaryota</taxon>
        <taxon>Viridiplantae</taxon>
        <taxon>Streptophyta</taxon>
        <taxon>Embryophyta</taxon>
        <taxon>Tracheophyta</taxon>
        <taxon>Spermatophyta</taxon>
        <taxon>Magnoliopsida</taxon>
        <taxon>Liliopsida</taxon>
        <taxon>Acoraceae</taxon>
        <taxon>Acorus</taxon>
    </lineage>
</organism>